<comment type="caution">
    <text evidence="5">The sequence shown here is derived from an EMBL/GenBank/DDBJ whole genome shotgun (WGS) entry which is preliminary data.</text>
</comment>
<protein>
    <submittedName>
        <fullName evidence="5">MarR family transcriptional regulator</fullName>
    </submittedName>
</protein>
<dbReference type="Pfam" id="PF12802">
    <property type="entry name" value="MarR_2"/>
    <property type="match status" value="1"/>
</dbReference>
<dbReference type="SUPFAM" id="SSF46785">
    <property type="entry name" value="Winged helix' DNA-binding domain"/>
    <property type="match status" value="1"/>
</dbReference>
<dbReference type="PANTHER" id="PTHR35790:SF4">
    <property type="entry name" value="HTH-TYPE TRANSCRIPTIONAL REGULATOR PCHR"/>
    <property type="match status" value="1"/>
</dbReference>
<evidence type="ECO:0000256" key="3">
    <source>
        <dbReference type="ARBA" id="ARBA00023163"/>
    </source>
</evidence>
<sequence length="164" mass="18700">MSNAANKSLNIERKSDISFDLDDFLPYKLVQTAELVSENLEKSYKGEFGLSRPEWRVLANLGTHGMLISRQLVEMTNLDKVKVSRTLTTMEQKGLIERHKAENDQRSAAIGLTEEGLALYERVVPRALEWEADILDSMSGTHYRDLMKALEALQRHALERHTSK</sequence>
<dbReference type="PANTHER" id="PTHR35790">
    <property type="entry name" value="HTH-TYPE TRANSCRIPTIONAL REGULATOR PCHR"/>
    <property type="match status" value="1"/>
</dbReference>
<dbReference type="InterPro" id="IPR052067">
    <property type="entry name" value="Metal_resp_HTH_trans_reg"/>
</dbReference>
<name>A0A2N7L900_9GAMM</name>
<keyword evidence="2" id="KW-0238">DNA-binding</keyword>
<evidence type="ECO:0000256" key="1">
    <source>
        <dbReference type="ARBA" id="ARBA00023015"/>
    </source>
</evidence>
<dbReference type="RefSeq" id="WP_102391215.1">
    <property type="nucleotide sequence ID" value="NZ_MDAL01000026.1"/>
</dbReference>
<dbReference type="Proteomes" id="UP000235387">
    <property type="component" value="Unassembled WGS sequence"/>
</dbReference>
<feature type="domain" description="HTH marR-type" evidence="4">
    <location>
        <begin position="22"/>
        <end position="155"/>
    </location>
</feature>
<accession>A0A2N7L900</accession>
<keyword evidence="3" id="KW-0804">Transcription</keyword>
<dbReference type="InterPro" id="IPR036390">
    <property type="entry name" value="WH_DNA-bd_sf"/>
</dbReference>
<evidence type="ECO:0000256" key="2">
    <source>
        <dbReference type="ARBA" id="ARBA00023125"/>
    </source>
</evidence>
<dbReference type="EMBL" id="MDAL01000026">
    <property type="protein sequence ID" value="PMN90800.1"/>
    <property type="molecule type" value="Genomic_DNA"/>
</dbReference>
<evidence type="ECO:0000259" key="4">
    <source>
        <dbReference type="PROSITE" id="PS50995"/>
    </source>
</evidence>
<gene>
    <name evidence="5" type="ORF">BCT23_18965</name>
</gene>
<dbReference type="InterPro" id="IPR000835">
    <property type="entry name" value="HTH_MarR-typ"/>
</dbReference>
<keyword evidence="1" id="KW-0805">Transcription regulation</keyword>
<dbReference type="Gene3D" id="1.10.10.10">
    <property type="entry name" value="Winged helix-like DNA-binding domain superfamily/Winged helix DNA-binding domain"/>
    <property type="match status" value="1"/>
</dbReference>
<evidence type="ECO:0000313" key="5">
    <source>
        <dbReference type="EMBL" id="PMN90800.1"/>
    </source>
</evidence>
<dbReference type="SMART" id="SM00347">
    <property type="entry name" value="HTH_MARR"/>
    <property type="match status" value="1"/>
</dbReference>
<dbReference type="AlphaFoldDB" id="A0A2N7L900"/>
<evidence type="ECO:0000313" key="6">
    <source>
        <dbReference type="Proteomes" id="UP000235387"/>
    </source>
</evidence>
<organism evidence="5 6">
    <name type="scientific">Enterovibrio norvegicus</name>
    <dbReference type="NCBI Taxonomy" id="188144"/>
    <lineage>
        <taxon>Bacteria</taxon>
        <taxon>Pseudomonadati</taxon>
        <taxon>Pseudomonadota</taxon>
        <taxon>Gammaproteobacteria</taxon>
        <taxon>Vibrionales</taxon>
        <taxon>Vibrionaceae</taxon>
        <taxon>Enterovibrio</taxon>
    </lineage>
</organism>
<dbReference type="GO" id="GO:0003700">
    <property type="term" value="F:DNA-binding transcription factor activity"/>
    <property type="evidence" value="ECO:0007669"/>
    <property type="project" value="InterPro"/>
</dbReference>
<dbReference type="GO" id="GO:0003677">
    <property type="term" value="F:DNA binding"/>
    <property type="evidence" value="ECO:0007669"/>
    <property type="project" value="UniProtKB-KW"/>
</dbReference>
<reference evidence="6" key="1">
    <citation type="submission" date="2016-07" db="EMBL/GenBank/DDBJ databases">
        <title>Nontailed viruses are major unrecognized killers of bacteria in the ocean.</title>
        <authorList>
            <person name="Kauffman K."/>
            <person name="Hussain F."/>
            <person name="Yang J."/>
            <person name="Arevalo P."/>
            <person name="Brown J."/>
            <person name="Cutler M."/>
            <person name="Kelly L."/>
            <person name="Polz M.F."/>
        </authorList>
    </citation>
    <scope>NUCLEOTIDE SEQUENCE [LARGE SCALE GENOMIC DNA]</scope>
    <source>
        <strain evidence="6">10N.261.45.A10</strain>
    </source>
</reference>
<dbReference type="PROSITE" id="PS50995">
    <property type="entry name" value="HTH_MARR_2"/>
    <property type="match status" value="1"/>
</dbReference>
<dbReference type="InterPro" id="IPR036388">
    <property type="entry name" value="WH-like_DNA-bd_sf"/>
</dbReference>
<proteinExistence type="predicted"/>
<dbReference type="PRINTS" id="PR00598">
    <property type="entry name" value="HTHMARR"/>
</dbReference>